<dbReference type="PANTHER" id="PTHR13117:SF5">
    <property type="entry name" value="PROTEIN RFT1 HOMOLOG"/>
    <property type="match status" value="1"/>
</dbReference>
<dbReference type="GO" id="GO:0005789">
    <property type="term" value="C:endoplasmic reticulum membrane"/>
    <property type="evidence" value="ECO:0007669"/>
    <property type="project" value="UniProtKB-SubCell"/>
</dbReference>
<evidence type="ECO:0000313" key="10">
    <source>
        <dbReference type="EMBL" id="CDS22534.1"/>
    </source>
</evidence>
<evidence type="ECO:0000256" key="8">
    <source>
        <dbReference type="ARBA" id="ARBA00045912"/>
    </source>
</evidence>
<proteinExistence type="inferred from homology"/>
<reference evidence="10 11" key="1">
    <citation type="journal article" date="2013" name="Nature">
        <title>The genomes of four tapeworm species reveal adaptations to parasitism.</title>
        <authorList>
            <person name="Tsai I.J."/>
            <person name="Zarowiecki M."/>
            <person name="Holroyd N."/>
            <person name="Garciarrubio A."/>
            <person name="Sanchez-Flores A."/>
            <person name="Brooks K.L."/>
            <person name="Tracey A."/>
            <person name="Bobes R.J."/>
            <person name="Fragoso G."/>
            <person name="Sciutto E."/>
            <person name="Aslett M."/>
            <person name="Beasley H."/>
            <person name="Bennett H.M."/>
            <person name="Cai J."/>
            <person name="Camicia F."/>
            <person name="Clark R."/>
            <person name="Cucher M."/>
            <person name="De Silva N."/>
            <person name="Day T.A."/>
            <person name="Deplazes P."/>
            <person name="Estrada K."/>
            <person name="Fernandez C."/>
            <person name="Holland P.W."/>
            <person name="Hou J."/>
            <person name="Hu S."/>
            <person name="Huckvale T."/>
            <person name="Hung S.S."/>
            <person name="Kamenetzky L."/>
            <person name="Keane J.A."/>
            <person name="Kiss F."/>
            <person name="Koziol U."/>
            <person name="Lambert O."/>
            <person name="Liu K."/>
            <person name="Luo X."/>
            <person name="Luo Y."/>
            <person name="Macchiaroli N."/>
            <person name="Nichol S."/>
            <person name="Paps J."/>
            <person name="Parkinson J."/>
            <person name="Pouchkina-Stantcheva N."/>
            <person name="Riddiford N."/>
            <person name="Rosenzvit M."/>
            <person name="Salinas G."/>
            <person name="Wasmuth J.D."/>
            <person name="Zamanian M."/>
            <person name="Zheng Y."/>
            <person name="Cai X."/>
            <person name="Soberon X."/>
            <person name="Olson P.D."/>
            <person name="Laclette J.P."/>
            <person name="Brehm K."/>
            <person name="Berriman M."/>
            <person name="Garciarrubio A."/>
            <person name="Bobes R.J."/>
            <person name="Fragoso G."/>
            <person name="Sanchez-Flores A."/>
            <person name="Estrada K."/>
            <person name="Cevallos M.A."/>
            <person name="Morett E."/>
            <person name="Gonzalez V."/>
            <person name="Portillo T."/>
            <person name="Ochoa-Leyva A."/>
            <person name="Jose M.V."/>
            <person name="Sciutto E."/>
            <person name="Landa A."/>
            <person name="Jimenez L."/>
            <person name="Valdes V."/>
            <person name="Carrero J.C."/>
            <person name="Larralde C."/>
            <person name="Morales-Montor J."/>
            <person name="Limon-Lason J."/>
            <person name="Soberon X."/>
            <person name="Laclette J.P."/>
        </authorList>
    </citation>
    <scope>NUCLEOTIDE SEQUENCE [LARGE SCALE GENOMIC DNA]</scope>
</reference>
<comment type="pathway">
    <text evidence="2">Protein modification; protein glycosylation.</text>
</comment>
<dbReference type="GO" id="GO:0006488">
    <property type="term" value="P:dolichol-linked oligosaccharide biosynthetic process"/>
    <property type="evidence" value="ECO:0007669"/>
    <property type="project" value="InterPro"/>
</dbReference>
<dbReference type="OrthoDB" id="9979195at2759"/>
<reference evidence="12" key="3">
    <citation type="submission" date="2020-10" db="UniProtKB">
        <authorList>
            <consortium name="WormBaseParasite"/>
        </authorList>
    </citation>
    <scope>IDENTIFICATION</scope>
</reference>
<feature type="transmembrane region" description="Helical" evidence="9">
    <location>
        <begin position="183"/>
        <end position="203"/>
    </location>
</feature>
<feature type="transmembrane region" description="Helical" evidence="9">
    <location>
        <begin position="368"/>
        <end position="391"/>
    </location>
</feature>
<sequence length="595" mass="66739">MVQGDSSKESSKDLGKELMSQSLRLAEYTFFLQVLLRVITFATNGLAYRCVDASVLGLVNFRLGLYYSTLVFTSRESFRRACLSRGGEILLTSGSLHSDARLKWQALLNVMWLTVPVGVLLSFILLPLWLYIWPSPSVDSSSSATEHQYTIACLFYTLSALLELATEPMWLVCQLEMCLRARIVLEAIANIARALGIIVALYLGDGASYGLYLLAFPQLLHGSTLLLGYLFFASWLVNLVSSQRIQLFGRISPTGLRDLLPNFNKVTFDWPCLWLSWNFFRQGVLKQFLTEGERYLISAFHLLSFADQGIYDLVNNLGSLAPRLVFSSIEESCHLLFSQCIQRDVAPKRQNEALVLQAVRMLETSLRVLTLVAWLGFIFSQAYSHLLLYLYGGSRLVSTNPEVVTLLRIFALYLVFLAWNGPTEAFLNAAMTTTGVSRHNFRLTAFSLVFLGAAWILVPLCGAAGFILANCVNIFSRVVYSCHFINHFVHRVEENCDLTAESVKQLRAFSLFRLMFPSGLQMALSLLALVMTLVSEYVLCSSLTLPHIVMHIAVGAITFSGLFFVILWEEKSVFTTLAGTGFGRIFGRLYHFLPF</sequence>
<evidence type="ECO:0000256" key="4">
    <source>
        <dbReference type="ARBA" id="ARBA00022692"/>
    </source>
</evidence>
<keyword evidence="4 9" id="KW-0812">Transmembrane</keyword>
<comment type="subcellular location">
    <subcellularLocation>
        <location evidence="1 9">Endoplasmic reticulum membrane</location>
        <topology evidence="1 9">Multi-pass membrane protein</topology>
    </subcellularLocation>
</comment>
<evidence type="ECO:0000256" key="2">
    <source>
        <dbReference type="ARBA" id="ARBA00004922"/>
    </source>
</evidence>
<evidence type="ECO:0000256" key="7">
    <source>
        <dbReference type="ARBA" id="ARBA00023136"/>
    </source>
</evidence>
<evidence type="ECO:0000256" key="5">
    <source>
        <dbReference type="ARBA" id="ARBA00022824"/>
    </source>
</evidence>
<feature type="transmembrane region" description="Helical" evidence="9">
    <location>
        <begin position="548"/>
        <end position="568"/>
    </location>
</feature>
<evidence type="ECO:0000313" key="12">
    <source>
        <dbReference type="WBParaSite" id="EgrG_001168800"/>
    </source>
</evidence>
<dbReference type="Proteomes" id="UP000492820">
    <property type="component" value="Unassembled WGS sequence"/>
</dbReference>
<evidence type="ECO:0000256" key="6">
    <source>
        <dbReference type="ARBA" id="ARBA00022989"/>
    </source>
</evidence>
<name>A0A068WXV9_ECHGR</name>
<keyword evidence="6 9" id="KW-1133">Transmembrane helix</keyword>
<evidence type="ECO:0000256" key="3">
    <source>
        <dbReference type="ARBA" id="ARBA00010288"/>
    </source>
</evidence>
<comment type="function">
    <text evidence="8 9">Intramembrane glycolipid transporter that operates in the biosynthetic pathway of dolichol-linked oligosaccharides, the glycan precursors employed in protein asparagine (N)-glycosylation. The sequential addition of sugars to dolichol pyrophosphate produces dolichol-linked oligosaccharides containing fourteen sugars, including two GlcNAcs, nine mannoses and three glucoses. Once assembled, the oligosaccharide is transferred from the lipid to nascent proteins by oligosaccharyltransferases. The assembly of dolichol-linked oligosaccharides begins on the cytosolic side of the endoplasmic reticulum membrane and finishes in its lumen. RFT1 could mediate the translocation of the cytosolically oriented intermediate DolPP-GlcNAc2Man5, produced by ALG11, into the ER lumen where dolichol-linked oligosaccharides assembly continues. However, the intramembrane lipid transporter activity could not be confirmed in vitro.</text>
</comment>
<evidence type="ECO:0000256" key="9">
    <source>
        <dbReference type="RuleBase" id="RU365067"/>
    </source>
</evidence>
<dbReference type="GO" id="GO:0034203">
    <property type="term" value="P:glycolipid translocation"/>
    <property type="evidence" value="ECO:0007669"/>
    <property type="project" value="TreeGrafter"/>
</dbReference>
<feature type="transmembrane region" description="Helical" evidence="9">
    <location>
        <begin position="443"/>
        <end position="469"/>
    </location>
</feature>
<reference evidence="10" key="2">
    <citation type="submission" date="2014-06" db="EMBL/GenBank/DDBJ databases">
        <authorList>
            <person name="Aslett M."/>
        </authorList>
    </citation>
    <scope>NUCLEOTIDE SEQUENCE</scope>
</reference>
<dbReference type="PANTHER" id="PTHR13117">
    <property type="entry name" value="ENDOPLASMIC RETICULUM MULTISPAN TRANSMEMBRANE PROTEIN-RELATED"/>
    <property type="match status" value="1"/>
</dbReference>
<organism evidence="10">
    <name type="scientific">Echinococcus granulosus</name>
    <name type="common">Hydatid tapeworm</name>
    <dbReference type="NCBI Taxonomy" id="6210"/>
    <lineage>
        <taxon>Eukaryota</taxon>
        <taxon>Metazoa</taxon>
        <taxon>Spiralia</taxon>
        <taxon>Lophotrochozoa</taxon>
        <taxon>Platyhelminthes</taxon>
        <taxon>Cestoda</taxon>
        <taxon>Eucestoda</taxon>
        <taxon>Cyclophyllidea</taxon>
        <taxon>Taeniidae</taxon>
        <taxon>Echinococcus</taxon>
        <taxon>Echinococcus granulosus group</taxon>
    </lineage>
</organism>
<keyword evidence="5" id="KW-0256">Endoplasmic reticulum</keyword>
<dbReference type="EMBL" id="LK028587">
    <property type="protein sequence ID" value="CDS22534.1"/>
    <property type="molecule type" value="Genomic_DNA"/>
</dbReference>
<dbReference type="Pfam" id="PF04506">
    <property type="entry name" value="Rft-1"/>
    <property type="match status" value="1"/>
</dbReference>
<feature type="transmembrane region" description="Helical" evidence="9">
    <location>
        <begin position="519"/>
        <end position="539"/>
    </location>
</feature>
<dbReference type="AlphaFoldDB" id="A0A068WXV9"/>
<keyword evidence="7 9" id="KW-0472">Membrane</keyword>
<comment type="caution">
    <text evidence="9">Lacks conserved residue(s) required for the propagation of feature annotation.</text>
</comment>
<protein>
    <recommendedName>
        <fullName evidence="9">Protein RFT1 homolog</fullName>
    </recommendedName>
</protein>
<dbReference type="WBParaSite" id="EgrG_001168800">
    <property type="protein sequence ID" value="EgrG_001168800"/>
    <property type="gene ID" value="EgrG_001168800"/>
</dbReference>
<feature type="transmembrane region" description="Helical" evidence="9">
    <location>
        <begin position="149"/>
        <end position="171"/>
    </location>
</feature>
<feature type="transmembrane region" description="Helical" evidence="9">
    <location>
        <begin position="403"/>
        <end position="422"/>
    </location>
</feature>
<feature type="transmembrane region" description="Helical" evidence="9">
    <location>
        <begin position="106"/>
        <end position="129"/>
    </location>
</feature>
<accession>A0A068WXV9</accession>
<gene>
    <name evidence="10" type="ORF">EgrG_001168800</name>
</gene>
<comment type="similarity">
    <text evidence="3 9">Belongs to the RFT1 family.</text>
</comment>
<evidence type="ECO:0000313" key="11">
    <source>
        <dbReference type="Proteomes" id="UP000492820"/>
    </source>
</evidence>
<dbReference type="InterPro" id="IPR007594">
    <property type="entry name" value="RFT1"/>
</dbReference>
<feature type="transmembrane region" description="Helical" evidence="9">
    <location>
        <begin position="209"/>
        <end position="237"/>
    </location>
</feature>
<evidence type="ECO:0000256" key="1">
    <source>
        <dbReference type="ARBA" id="ARBA00004477"/>
    </source>
</evidence>